<gene>
    <name evidence="3" type="ORF">LTR32_002723</name>
</gene>
<name>A0ABR0L9F8_9PEZI</name>
<dbReference type="Gene3D" id="3.40.50.1000">
    <property type="entry name" value="HAD superfamily/HAD-like"/>
    <property type="match status" value="1"/>
</dbReference>
<feature type="compositionally biased region" description="Polar residues" evidence="1">
    <location>
        <begin position="343"/>
        <end position="362"/>
    </location>
</feature>
<evidence type="ECO:0000313" key="4">
    <source>
        <dbReference type="Proteomes" id="UP001308179"/>
    </source>
</evidence>
<organism evidence="3 4">
    <name type="scientific">Rachicladosporium monterosium</name>
    <dbReference type="NCBI Taxonomy" id="1507873"/>
    <lineage>
        <taxon>Eukaryota</taxon>
        <taxon>Fungi</taxon>
        <taxon>Dikarya</taxon>
        <taxon>Ascomycota</taxon>
        <taxon>Pezizomycotina</taxon>
        <taxon>Dothideomycetes</taxon>
        <taxon>Dothideomycetidae</taxon>
        <taxon>Cladosporiales</taxon>
        <taxon>Cladosporiaceae</taxon>
        <taxon>Rachicladosporium</taxon>
    </lineage>
</organism>
<dbReference type="InterPro" id="IPR023214">
    <property type="entry name" value="HAD_sf"/>
</dbReference>
<protein>
    <recommendedName>
        <fullName evidence="2">FCP1 homology domain-containing protein</fullName>
    </recommendedName>
</protein>
<dbReference type="EMBL" id="JAVRRR010000144">
    <property type="protein sequence ID" value="KAK5145540.1"/>
    <property type="molecule type" value="Genomic_DNA"/>
</dbReference>
<dbReference type="SUPFAM" id="SSF56784">
    <property type="entry name" value="HAD-like"/>
    <property type="match status" value="1"/>
</dbReference>
<dbReference type="SMART" id="SM00577">
    <property type="entry name" value="CPDc"/>
    <property type="match status" value="1"/>
</dbReference>
<dbReference type="Pfam" id="PF03031">
    <property type="entry name" value="NIF"/>
    <property type="match status" value="1"/>
</dbReference>
<keyword evidence="4" id="KW-1185">Reference proteome</keyword>
<evidence type="ECO:0000256" key="1">
    <source>
        <dbReference type="SAM" id="MobiDB-lite"/>
    </source>
</evidence>
<comment type="caution">
    <text evidence="3">The sequence shown here is derived from an EMBL/GenBank/DDBJ whole genome shotgun (WGS) entry which is preliminary data.</text>
</comment>
<dbReference type="PANTHER" id="PTHR12210">
    <property type="entry name" value="DULLARD PROTEIN PHOSPHATASE"/>
    <property type="match status" value="1"/>
</dbReference>
<feature type="region of interest" description="Disordered" evidence="1">
    <location>
        <begin position="240"/>
        <end position="276"/>
    </location>
</feature>
<accession>A0ABR0L9F8</accession>
<dbReference type="Proteomes" id="UP001308179">
    <property type="component" value="Unassembled WGS sequence"/>
</dbReference>
<proteinExistence type="predicted"/>
<evidence type="ECO:0000313" key="3">
    <source>
        <dbReference type="EMBL" id="KAK5145540.1"/>
    </source>
</evidence>
<dbReference type="InterPro" id="IPR004274">
    <property type="entry name" value="FCP1_dom"/>
</dbReference>
<feature type="region of interest" description="Disordered" evidence="1">
    <location>
        <begin position="379"/>
        <end position="399"/>
    </location>
</feature>
<dbReference type="InterPro" id="IPR050365">
    <property type="entry name" value="TIM50"/>
</dbReference>
<dbReference type="InterPro" id="IPR036412">
    <property type="entry name" value="HAD-like_sf"/>
</dbReference>
<feature type="domain" description="FCP1 homology" evidence="2">
    <location>
        <begin position="444"/>
        <end position="611"/>
    </location>
</feature>
<feature type="compositionally biased region" description="Basic and acidic residues" evidence="1">
    <location>
        <begin position="314"/>
        <end position="333"/>
    </location>
</feature>
<feature type="region of interest" description="Disordered" evidence="1">
    <location>
        <begin position="293"/>
        <end position="363"/>
    </location>
</feature>
<sequence length="646" mass="72948">MPSALFLQRYHHGDDIVSHESAIEADQDTEKMWSQPYQPVYTYNNATHGLNRLRTAGVSEAPITPRGPSLTNPYHHQYGWQAHSNQAPASGGSGGGDGMADTGRHVDAHWQYGQGAGYRGDVQGSQGHGWQQFPEYGAYWHDYGQSLYTASSASEWYYPQRREIYGSGHEERYAQPRYDPRLYPPYEQYTAYHQQYHHPLTRQYYAAQLQPPSIDGSDPAFVPLNARPRADPAFVPLNARPRASVERQQPPRSVSDVKLDTKSRIDKQSRYGQNPLRTTRKFEADFFKPSFAPQMAHVNSPPPPPPPDAIATRSNDRESLERMKSARQARDGQAKVALRVKQQPPQQSSVASGMKTRSQTAESRLKVCTSAIPPVLRTDLPEDTRIPTSQPFPRSFPSNIYSPNFAQAPPCSQLSPLPNLLERPKPTWTYIKQAERPPGRLANGKTRPLLVVLDLNGTLLHRAARGGSIFTTRPRVAEFLHYLLANHKVLVWSSAQPANVDAMCKKLFTPEQRAKLVGIWARDKMRLSAQQYAQKVQCYKQLSWVWRNDDIAASCVHVDEWAQDNTVLIDDSVEKAATEPFNLIKMEAFEGTEEQVSKDVLGQVVEYLEVLKGARDVSACIRAAPYYFRPEKEAVFDWMPIVNDMH</sequence>
<evidence type="ECO:0000259" key="2">
    <source>
        <dbReference type="PROSITE" id="PS50969"/>
    </source>
</evidence>
<feature type="compositionally biased region" description="Polar residues" evidence="1">
    <location>
        <begin position="386"/>
        <end position="399"/>
    </location>
</feature>
<feature type="region of interest" description="Disordered" evidence="1">
    <location>
        <begin position="83"/>
        <end position="104"/>
    </location>
</feature>
<reference evidence="3 4" key="1">
    <citation type="submission" date="2023-08" db="EMBL/GenBank/DDBJ databases">
        <title>Black Yeasts Isolated from many extreme environments.</title>
        <authorList>
            <person name="Coleine C."/>
            <person name="Stajich J.E."/>
            <person name="Selbmann L."/>
        </authorList>
    </citation>
    <scope>NUCLEOTIDE SEQUENCE [LARGE SCALE GENOMIC DNA]</scope>
    <source>
        <strain evidence="3 4">CCFEE 5386</strain>
    </source>
</reference>
<dbReference type="PROSITE" id="PS50969">
    <property type="entry name" value="FCP1"/>
    <property type="match status" value="1"/>
</dbReference>
<feature type="compositionally biased region" description="Basic and acidic residues" evidence="1">
    <location>
        <begin position="255"/>
        <end position="269"/>
    </location>
</feature>